<dbReference type="EMBL" id="JACHGF010000007">
    <property type="protein sequence ID" value="MBB5285899.1"/>
    <property type="molecule type" value="Genomic_DNA"/>
</dbReference>
<dbReference type="Proteomes" id="UP000557307">
    <property type="component" value="Unassembled WGS sequence"/>
</dbReference>
<dbReference type="AlphaFoldDB" id="A0A840U235"/>
<name>A0A840U235_9BACT</name>
<reference evidence="2 3" key="1">
    <citation type="submission" date="2020-08" db="EMBL/GenBank/DDBJ databases">
        <title>Genomic Encyclopedia of Type Strains, Phase IV (KMG-IV): sequencing the most valuable type-strain genomes for metagenomic binning, comparative biology and taxonomic classification.</title>
        <authorList>
            <person name="Goeker M."/>
        </authorList>
    </citation>
    <scope>NUCLEOTIDE SEQUENCE [LARGE SCALE GENOMIC DNA]</scope>
    <source>
        <strain evidence="2 3">DSM 105074</strain>
    </source>
</reference>
<evidence type="ECO:0000313" key="3">
    <source>
        <dbReference type="Proteomes" id="UP000557307"/>
    </source>
</evidence>
<accession>A0A840U235</accession>
<feature type="transmembrane region" description="Helical" evidence="1">
    <location>
        <begin position="112"/>
        <end position="133"/>
    </location>
</feature>
<gene>
    <name evidence="2" type="ORF">HNQ92_004059</name>
</gene>
<feature type="transmembrane region" description="Helical" evidence="1">
    <location>
        <begin position="21"/>
        <end position="41"/>
    </location>
</feature>
<proteinExistence type="predicted"/>
<feature type="transmembrane region" description="Helical" evidence="1">
    <location>
        <begin position="74"/>
        <end position="91"/>
    </location>
</feature>
<sequence>MATTPNVSASSSEWTNLQKSIFRFLFIYFIIQAVPLDWKFYRDLFSIHWLELSYGDIFHLSKYQPKFFTGPDTFANWLIVAGLALLGAYLWQRRDPRDTNYDALYYWLRVIVRYRLAVGVLAFGFIKLFPLQAPLPSLSNLNTHYGDFSAWKLFSLSLGVVPNYQSFLGLVEIIGGLLLLHRKTATIGTLIILPFTGNVFLSNVAYEGGEYVYSLYLITLALFIFSQDALRLFNLVSLERPTTPYRFHPVFTQAWQKTGRVGIKIAFVLFFVVLYGFKTRTGYQQGPYQFPQQPGLKGAAGLYNVQDFELNGTALPFSHTDSVRWLDVVFETWNTISIKSNRAVALDLSNTEEVPATDQDRTYELAGSQGRHYYSYKLDSASQTLHLQNRNPNYPSETLLLQYQFPTDSTILLSGLNERQDSIRVVLHRIDKKYLLFEAQKTGRRRGLKL</sequence>
<protein>
    <recommendedName>
        <fullName evidence="4">DoxX family protein</fullName>
    </recommendedName>
</protein>
<keyword evidence="3" id="KW-1185">Reference proteome</keyword>
<feature type="transmembrane region" description="Helical" evidence="1">
    <location>
        <begin position="211"/>
        <end position="230"/>
    </location>
</feature>
<keyword evidence="1" id="KW-0472">Membrane</keyword>
<feature type="transmembrane region" description="Helical" evidence="1">
    <location>
        <begin position="153"/>
        <end position="180"/>
    </location>
</feature>
<comment type="caution">
    <text evidence="2">The sequence shown here is derived from an EMBL/GenBank/DDBJ whole genome shotgun (WGS) entry which is preliminary data.</text>
</comment>
<keyword evidence="1" id="KW-1133">Transmembrane helix</keyword>
<feature type="transmembrane region" description="Helical" evidence="1">
    <location>
        <begin position="261"/>
        <end position="277"/>
    </location>
</feature>
<organism evidence="2 3">
    <name type="scientific">Rhabdobacter roseus</name>
    <dbReference type="NCBI Taxonomy" id="1655419"/>
    <lineage>
        <taxon>Bacteria</taxon>
        <taxon>Pseudomonadati</taxon>
        <taxon>Bacteroidota</taxon>
        <taxon>Cytophagia</taxon>
        <taxon>Cytophagales</taxon>
        <taxon>Cytophagaceae</taxon>
        <taxon>Rhabdobacter</taxon>
    </lineage>
</organism>
<feature type="transmembrane region" description="Helical" evidence="1">
    <location>
        <begin position="187"/>
        <end position="205"/>
    </location>
</feature>
<evidence type="ECO:0000313" key="2">
    <source>
        <dbReference type="EMBL" id="MBB5285899.1"/>
    </source>
</evidence>
<evidence type="ECO:0008006" key="4">
    <source>
        <dbReference type="Google" id="ProtNLM"/>
    </source>
</evidence>
<keyword evidence="1" id="KW-0812">Transmembrane</keyword>
<evidence type="ECO:0000256" key="1">
    <source>
        <dbReference type="SAM" id="Phobius"/>
    </source>
</evidence>
<dbReference type="RefSeq" id="WP_184176501.1">
    <property type="nucleotide sequence ID" value="NZ_JACHGF010000007.1"/>
</dbReference>